<dbReference type="AlphaFoldDB" id="A0A936Z2R5"/>
<feature type="transmembrane region" description="Helical" evidence="7">
    <location>
        <begin position="240"/>
        <end position="262"/>
    </location>
</feature>
<comment type="subcellular location">
    <subcellularLocation>
        <location evidence="1 7">Cell membrane</location>
        <topology evidence="1 7">Multi-pass membrane protein</topology>
    </subcellularLocation>
</comment>
<proteinExistence type="inferred from homology"/>
<keyword evidence="4 7" id="KW-0812">Transmembrane</keyword>
<gene>
    <name evidence="9" type="ORF">JJ685_15185</name>
</gene>
<dbReference type="CDD" id="cd06261">
    <property type="entry name" value="TM_PBP2"/>
    <property type="match status" value="1"/>
</dbReference>
<dbReference type="PANTHER" id="PTHR43163">
    <property type="entry name" value="DIPEPTIDE TRANSPORT SYSTEM PERMEASE PROTEIN DPPB-RELATED"/>
    <property type="match status" value="1"/>
</dbReference>
<dbReference type="SUPFAM" id="SSF161098">
    <property type="entry name" value="MetI-like"/>
    <property type="match status" value="1"/>
</dbReference>
<feature type="transmembrane region" description="Helical" evidence="7">
    <location>
        <begin position="282"/>
        <end position="304"/>
    </location>
</feature>
<accession>A0A936Z2R5</accession>
<evidence type="ECO:0000259" key="8">
    <source>
        <dbReference type="PROSITE" id="PS50928"/>
    </source>
</evidence>
<sequence length="315" mass="33110">MLAYLVRRVLYAVPIAFGVTVIAFLLVQIAPGDPLNAIAPADATKEAIDGLKSAYGLDRPLPVQYGLWLWRALHGDLGSSIATGRHVLDEVLAAVGNTLVLAGAASLVGVVLGCVLGALAGARSGSVVDRAATVLSVIGVSIPHYWLGMVLTIVFSVWLGLFPAMGAGAGDGWAWDAEHVKHLVLPAVTLGVIPLGIVTRTVRALVAETLQQEFVIALHARGLPAARVSLHVAKNAAPTVLAVAGLQIGYLMGGSILVETVFAWPGTGFLLNTAIFQRDLPLLQGTILVLCMFFVLLNLLVDLLQPLLDPRMARH</sequence>
<evidence type="ECO:0000313" key="10">
    <source>
        <dbReference type="Proteomes" id="UP000599109"/>
    </source>
</evidence>
<name>A0A936Z2R5_9BURK</name>
<dbReference type="Gene3D" id="1.10.3720.10">
    <property type="entry name" value="MetI-like"/>
    <property type="match status" value="1"/>
</dbReference>
<feature type="transmembrane region" description="Helical" evidence="7">
    <location>
        <begin position="134"/>
        <end position="159"/>
    </location>
</feature>
<feature type="transmembrane region" description="Helical" evidence="7">
    <location>
        <begin position="99"/>
        <end position="122"/>
    </location>
</feature>
<evidence type="ECO:0000256" key="1">
    <source>
        <dbReference type="ARBA" id="ARBA00004651"/>
    </source>
</evidence>
<dbReference type="EMBL" id="JAEQNE010000003">
    <property type="protein sequence ID" value="MBL0392482.1"/>
    <property type="molecule type" value="Genomic_DNA"/>
</dbReference>
<keyword evidence="2 7" id="KW-0813">Transport</keyword>
<dbReference type="Proteomes" id="UP000599109">
    <property type="component" value="Unassembled WGS sequence"/>
</dbReference>
<dbReference type="Pfam" id="PF19300">
    <property type="entry name" value="BPD_transp_1_N"/>
    <property type="match status" value="1"/>
</dbReference>
<evidence type="ECO:0000256" key="5">
    <source>
        <dbReference type="ARBA" id="ARBA00022989"/>
    </source>
</evidence>
<feature type="transmembrane region" description="Helical" evidence="7">
    <location>
        <begin position="9"/>
        <end position="30"/>
    </location>
</feature>
<comment type="similarity">
    <text evidence="7">Belongs to the binding-protein-dependent transport system permease family.</text>
</comment>
<dbReference type="InterPro" id="IPR045621">
    <property type="entry name" value="BPD_transp_1_N"/>
</dbReference>
<feature type="domain" description="ABC transmembrane type-1" evidence="8">
    <location>
        <begin position="95"/>
        <end position="305"/>
    </location>
</feature>
<dbReference type="GO" id="GO:0071916">
    <property type="term" value="F:dipeptide transmembrane transporter activity"/>
    <property type="evidence" value="ECO:0007669"/>
    <property type="project" value="TreeGrafter"/>
</dbReference>
<evidence type="ECO:0000313" key="9">
    <source>
        <dbReference type="EMBL" id="MBL0392482.1"/>
    </source>
</evidence>
<reference evidence="9 10" key="1">
    <citation type="journal article" date="2017" name="Int. J. Syst. Evol. Microbiol.">
        <title>Ramlibacter monticola sp. nov., isolated from forest soil.</title>
        <authorList>
            <person name="Chaudhary D.K."/>
            <person name="Kim J."/>
        </authorList>
    </citation>
    <scope>NUCLEOTIDE SEQUENCE [LARGE SCALE GENOMIC DNA]</scope>
    <source>
        <strain evidence="9 10">KACC 19175</strain>
    </source>
</reference>
<organism evidence="9 10">
    <name type="scientific">Ramlibacter monticola</name>
    <dbReference type="NCBI Taxonomy" id="1926872"/>
    <lineage>
        <taxon>Bacteria</taxon>
        <taxon>Pseudomonadati</taxon>
        <taxon>Pseudomonadota</taxon>
        <taxon>Betaproteobacteria</taxon>
        <taxon>Burkholderiales</taxon>
        <taxon>Comamonadaceae</taxon>
        <taxon>Ramlibacter</taxon>
    </lineage>
</organism>
<evidence type="ECO:0000256" key="4">
    <source>
        <dbReference type="ARBA" id="ARBA00022692"/>
    </source>
</evidence>
<keyword evidence="6 7" id="KW-0472">Membrane</keyword>
<dbReference type="InterPro" id="IPR035906">
    <property type="entry name" value="MetI-like_sf"/>
</dbReference>
<comment type="caution">
    <text evidence="9">The sequence shown here is derived from an EMBL/GenBank/DDBJ whole genome shotgun (WGS) entry which is preliminary data.</text>
</comment>
<evidence type="ECO:0000256" key="3">
    <source>
        <dbReference type="ARBA" id="ARBA00022475"/>
    </source>
</evidence>
<keyword evidence="3" id="KW-1003">Cell membrane</keyword>
<keyword evidence="5 7" id="KW-1133">Transmembrane helix</keyword>
<evidence type="ECO:0000256" key="6">
    <source>
        <dbReference type="ARBA" id="ARBA00023136"/>
    </source>
</evidence>
<evidence type="ECO:0000256" key="2">
    <source>
        <dbReference type="ARBA" id="ARBA00022448"/>
    </source>
</evidence>
<dbReference type="RefSeq" id="WP_201675105.1">
    <property type="nucleotide sequence ID" value="NZ_JAEQNE010000003.1"/>
</dbReference>
<protein>
    <submittedName>
        <fullName evidence="9">ABC transporter permease</fullName>
    </submittedName>
</protein>
<keyword evidence="10" id="KW-1185">Reference proteome</keyword>
<dbReference type="GO" id="GO:0005886">
    <property type="term" value="C:plasma membrane"/>
    <property type="evidence" value="ECO:0007669"/>
    <property type="project" value="UniProtKB-SubCell"/>
</dbReference>
<dbReference type="Pfam" id="PF00528">
    <property type="entry name" value="BPD_transp_1"/>
    <property type="match status" value="1"/>
</dbReference>
<dbReference type="PANTHER" id="PTHR43163:SF6">
    <property type="entry name" value="DIPEPTIDE TRANSPORT SYSTEM PERMEASE PROTEIN DPPB-RELATED"/>
    <property type="match status" value="1"/>
</dbReference>
<evidence type="ECO:0000256" key="7">
    <source>
        <dbReference type="RuleBase" id="RU363032"/>
    </source>
</evidence>
<feature type="transmembrane region" description="Helical" evidence="7">
    <location>
        <begin position="179"/>
        <end position="198"/>
    </location>
</feature>
<dbReference type="InterPro" id="IPR000515">
    <property type="entry name" value="MetI-like"/>
</dbReference>
<dbReference type="PROSITE" id="PS50928">
    <property type="entry name" value="ABC_TM1"/>
    <property type="match status" value="1"/>
</dbReference>